<dbReference type="InterPro" id="IPR027359">
    <property type="entry name" value="Volt_channel_dom_sf"/>
</dbReference>
<reference evidence="8" key="2">
    <citation type="submission" date="2025-08" db="UniProtKB">
        <authorList>
            <consortium name="Ensembl"/>
        </authorList>
    </citation>
    <scope>IDENTIFICATION</scope>
</reference>
<reference evidence="8" key="3">
    <citation type="submission" date="2025-09" db="UniProtKB">
        <authorList>
            <consortium name="Ensembl"/>
        </authorList>
    </citation>
    <scope>IDENTIFICATION</scope>
</reference>
<dbReference type="GO" id="GO:0005227">
    <property type="term" value="F:calcium-activated cation channel activity"/>
    <property type="evidence" value="ECO:0007669"/>
    <property type="project" value="InterPro"/>
</dbReference>
<evidence type="ECO:0000256" key="6">
    <source>
        <dbReference type="SAM" id="Phobius"/>
    </source>
</evidence>
<feature type="domain" description="Ion transport" evidence="7">
    <location>
        <begin position="217"/>
        <end position="338"/>
    </location>
</feature>
<reference evidence="8" key="1">
    <citation type="submission" date="2019-06" db="EMBL/GenBank/DDBJ databases">
        <title>G10K-VGP Goodes thornscrub tortoise genome, primary haplotype.</title>
        <authorList>
            <person name="Murphy B."/>
            <person name="Edwards T."/>
            <person name="Rhie A."/>
            <person name="Koren S."/>
            <person name="Phillippy A."/>
            <person name="Fedrigo O."/>
            <person name="Haase B."/>
            <person name="Mountcastle J."/>
            <person name="Lewin H."/>
            <person name="Damas J."/>
            <person name="Howe K."/>
            <person name="Formenti G."/>
            <person name="Myers G."/>
            <person name="Durbin R."/>
            <person name="Jarvis E.D."/>
        </authorList>
    </citation>
    <scope>NUCLEOTIDE SEQUENCE [LARGE SCALE GENOMIC DNA]</scope>
</reference>
<dbReference type="InterPro" id="IPR005821">
    <property type="entry name" value="Ion_trans_dom"/>
</dbReference>
<name>A0A8C4WD67_9SAUR</name>
<feature type="compositionally biased region" description="Pro residues" evidence="5">
    <location>
        <begin position="46"/>
        <end position="55"/>
    </location>
</feature>
<dbReference type="GO" id="GO:0007283">
    <property type="term" value="P:spermatogenesis"/>
    <property type="evidence" value="ECO:0007669"/>
    <property type="project" value="TreeGrafter"/>
</dbReference>
<accession>A0A8C4WD67</accession>
<feature type="compositionally biased region" description="Low complexity" evidence="5">
    <location>
        <begin position="20"/>
        <end position="29"/>
    </location>
</feature>
<dbReference type="PANTHER" id="PTHR47193:SF1">
    <property type="entry name" value="CATION CHANNEL SPERM-ASSOCIATED PROTEIN 1"/>
    <property type="match status" value="1"/>
</dbReference>
<keyword evidence="3 6" id="KW-1133">Transmembrane helix</keyword>
<keyword evidence="9" id="KW-1185">Reference proteome</keyword>
<dbReference type="Pfam" id="PF00520">
    <property type="entry name" value="Ion_trans"/>
    <property type="match status" value="1"/>
</dbReference>
<dbReference type="GO" id="GO:0060296">
    <property type="term" value="P:regulation of cilium beat frequency involved in ciliary motility"/>
    <property type="evidence" value="ECO:0007669"/>
    <property type="project" value="TreeGrafter"/>
</dbReference>
<dbReference type="GO" id="GO:0036128">
    <property type="term" value="C:CatSper complex"/>
    <property type="evidence" value="ECO:0007669"/>
    <property type="project" value="InterPro"/>
</dbReference>
<evidence type="ECO:0000256" key="5">
    <source>
        <dbReference type="SAM" id="MobiDB-lite"/>
    </source>
</evidence>
<dbReference type="PANTHER" id="PTHR47193">
    <property type="entry name" value="CATION CHANNEL SPERM-ASSOCIATED PROTEIN 1"/>
    <property type="match status" value="1"/>
</dbReference>
<feature type="region of interest" description="Disordered" evidence="5">
    <location>
        <begin position="1"/>
        <end position="89"/>
    </location>
</feature>
<keyword evidence="2 6" id="KW-0812">Transmembrane</keyword>
<dbReference type="AlphaFoldDB" id="A0A8C4WD67"/>
<evidence type="ECO:0000256" key="1">
    <source>
        <dbReference type="ARBA" id="ARBA00004141"/>
    </source>
</evidence>
<feature type="transmembrane region" description="Helical" evidence="6">
    <location>
        <begin position="215"/>
        <end position="241"/>
    </location>
</feature>
<evidence type="ECO:0000256" key="4">
    <source>
        <dbReference type="ARBA" id="ARBA00023136"/>
    </source>
</evidence>
<dbReference type="InterPro" id="IPR028746">
    <property type="entry name" value="CatSper1"/>
</dbReference>
<keyword evidence="4 6" id="KW-0472">Membrane</keyword>
<organism evidence="8 9">
    <name type="scientific">Gopherus evgoodei</name>
    <name type="common">Goodes thornscrub tortoise</name>
    <dbReference type="NCBI Taxonomy" id="1825980"/>
    <lineage>
        <taxon>Eukaryota</taxon>
        <taxon>Metazoa</taxon>
        <taxon>Chordata</taxon>
        <taxon>Craniata</taxon>
        <taxon>Vertebrata</taxon>
        <taxon>Euteleostomi</taxon>
        <taxon>Archelosauria</taxon>
        <taxon>Testudinata</taxon>
        <taxon>Testudines</taxon>
        <taxon>Cryptodira</taxon>
        <taxon>Durocryptodira</taxon>
        <taxon>Testudinoidea</taxon>
        <taxon>Testudinidae</taxon>
        <taxon>Gopherus</taxon>
    </lineage>
</organism>
<evidence type="ECO:0000256" key="3">
    <source>
        <dbReference type="ARBA" id="ARBA00022989"/>
    </source>
</evidence>
<evidence type="ECO:0000313" key="8">
    <source>
        <dbReference type="Ensembl" id="ENSGEVP00005012341.1"/>
    </source>
</evidence>
<comment type="subcellular location">
    <subcellularLocation>
        <location evidence="1">Membrane</location>
        <topology evidence="1">Multi-pass membrane protein</topology>
    </subcellularLocation>
</comment>
<feature type="compositionally biased region" description="Pro residues" evidence="5">
    <location>
        <begin position="80"/>
        <end position="89"/>
    </location>
</feature>
<dbReference type="OrthoDB" id="431720at2759"/>
<dbReference type="Ensembl" id="ENSGEVT00005012919.1">
    <property type="protein sequence ID" value="ENSGEVP00005012341.1"/>
    <property type="gene ID" value="ENSGEVG00005008690.1"/>
</dbReference>
<dbReference type="SUPFAM" id="SSF81324">
    <property type="entry name" value="Voltage-gated potassium channels"/>
    <property type="match status" value="1"/>
</dbReference>
<dbReference type="Gene3D" id="1.10.287.70">
    <property type="match status" value="1"/>
</dbReference>
<feature type="region of interest" description="Disordered" evidence="5">
    <location>
        <begin position="125"/>
        <end position="146"/>
    </location>
</feature>
<dbReference type="Proteomes" id="UP000694390">
    <property type="component" value="Chromosome 7"/>
</dbReference>
<dbReference type="GO" id="GO:0005245">
    <property type="term" value="F:voltage-gated calcium channel activity"/>
    <property type="evidence" value="ECO:0007669"/>
    <property type="project" value="TreeGrafter"/>
</dbReference>
<dbReference type="Gene3D" id="1.20.120.350">
    <property type="entry name" value="Voltage-gated potassium channels. Chain C"/>
    <property type="match status" value="1"/>
</dbReference>
<sequence>TRGCYCSRSGSCNSAPPPVLHSSWPSPHSHSADSLPYPSTHTHTPRPGPHSPLTPPWARHRVLPRQLGPTPACSALSQSPCPPPPPTLHPPQTLPHPRLLPTVLGLILPFHPDHALFSTRGNMEPYRTPSPPQAAPDLYTAPHTTHSPPFPTSHNYHLSCSFPIMADLWHLCPGKQDPWQRRKWRGTMVLLRLAWERTLPQLLTLRAIIQKLTQLLAFELFILTVIGIHTTVLVVQTFAVVQVRGEWFFSAMDAVFLCMYVLEALLKLIALDLNYFRNPWNDIDFFVMIMMVLDFVLPLLISPGHTTHDNAGSLFRVLRVFKCVRAVRVLRLLLTLRSVRHWEVLGSQHCCSLPPHSPVMFSVVLHDLFQNSDPYRFGELFDTIFTLFQLFTLDDWSFIYLDSIQGGPWCSIPMLGGNLVIAVLVDNFQLALIKRQELQKQKGPWQEGLWEVAPLGRAGSDPGEVTVPHPSREKQLLFTYLQLMASVEHLQQQFRSQAATTDKIVDSFFETAEQDFPHH</sequence>
<feature type="transmembrane region" description="Helical" evidence="6">
    <location>
        <begin position="283"/>
        <end position="301"/>
    </location>
</feature>
<protein>
    <recommendedName>
        <fullName evidence="7">Ion transport domain-containing protein</fullName>
    </recommendedName>
</protein>
<feature type="transmembrane region" description="Helical" evidence="6">
    <location>
        <begin position="247"/>
        <end position="271"/>
    </location>
</feature>
<evidence type="ECO:0000259" key="7">
    <source>
        <dbReference type="Pfam" id="PF00520"/>
    </source>
</evidence>
<dbReference type="GO" id="GO:0030317">
    <property type="term" value="P:flagellated sperm motility"/>
    <property type="evidence" value="ECO:0007669"/>
    <property type="project" value="InterPro"/>
</dbReference>
<dbReference type="GeneTree" id="ENSGT00940000162437"/>
<evidence type="ECO:0000256" key="2">
    <source>
        <dbReference type="ARBA" id="ARBA00022692"/>
    </source>
</evidence>
<proteinExistence type="predicted"/>
<evidence type="ECO:0000313" key="9">
    <source>
        <dbReference type="Proteomes" id="UP000694390"/>
    </source>
</evidence>